<dbReference type="Proteomes" id="UP001595818">
    <property type="component" value="Unassembled WGS sequence"/>
</dbReference>
<reference evidence="2" key="1">
    <citation type="journal article" date="2019" name="Int. J. Syst. Evol. Microbiol.">
        <title>The Global Catalogue of Microorganisms (GCM) 10K type strain sequencing project: providing services to taxonomists for standard genome sequencing and annotation.</title>
        <authorList>
            <consortium name="The Broad Institute Genomics Platform"/>
            <consortium name="The Broad Institute Genome Sequencing Center for Infectious Disease"/>
            <person name="Wu L."/>
            <person name="Ma J."/>
        </authorList>
    </citation>
    <scope>NUCLEOTIDE SEQUENCE [LARGE SCALE GENOMIC DNA]</scope>
    <source>
        <strain evidence="2">CGMCC 4.7466</strain>
    </source>
</reference>
<dbReference type="InterPro" id="IPR011335">
    <property type="entry name" value="Restrct_endonuc-II-like"/>
</dbReference>
<gene>
    <name evidence="1" type="ORF">ACFPFU_03675</name>
</gene>
<protein>
    <recommendedName>
        <fullName evidence="3">Restriction endonuclease type IV Mrr domain-containing protein</fullName>
    </recommendedName>
</protein>
<evidence type="ECO:0008006" key="3">
    <source>
        <dbReference type="Google" id="ProtNLM"/>
    </source>
</evidence>
<accession>A0ABV9SWJ4</accession>
<keyword evidence="2" id="KW-1185">Reference proteome</keyword>
<evidence type="ECO:0000313" key="2">
    <source>
        <dbReference type="Proteomes" id="UP001595818"/>
    </source>
</evidence>
<dbReference type="InterPro" id="IPR011856">
    <property type="entry name" value="tRNA_endonuc-like_dom_sf"/>
</dbReference>
<organism evidence="1 2">
    <name type="scientific">Negadavirga shengliensis</name>
    <dbReference type="NCBI Taxonomy" id="1389218"/>
    <lineage>
        <taxon>Bacteria</taxon>
        <taxon>Pseudomonadati</taxon>
        <taxon>Bacteroidota</taxon>
        <taxon>Cytophagia</taxon>
        <taxon>Cytophagales</taxon>
        <taxon>Cyclobacteriaceae</taxon>
        <taxon>Negadavirga</taxon>
    </lineage>
</organism>
<dbReference type="EMBL" id="JBHSJJ010000002">
    <property type="protein sequence ID" value="MFC4870772.1"/>
    <property type="molecule type" value="Genomic_DNA"/>
</dbReference>
<evidence type="ECO:0000313" key="1">
    <source>
        <dbReference type="EMBL" id="MFC4870772.1"/>
    </source>
</evidence>
<dbReference type="Gene3D" id="3.40.1350.10">
    <property type="match status" value="1"/>
</dbReference>
<comment type="caution">
    <text evidence="1">The sequence shown here is derived from an EMBL/GenBank/DDBJ whole genome shotgun (WGS) entry which is preliminary data.</text>
</comment>
<sequence>MKLEKILENLNSFEKNPFLKIIDGIVNEKPNNAREVDQILSENNKDLKSIDNLNIARVFSLIEAEFTSYIRREFNHTTSQLDILVDIISREGNSIMKQDWFARLYEKELKELEKHLKVFKAGLYDEKSDFDTGRRRDYLIYLACLRTAYHNDELNNQDNKVTTDEQSILNTLANQLELSQEEIKMINYLIVPVQKLEIETIINDLKSTGAIFYSKKTNTIYVADEISRILRKIRGKEVSDKFFRRVLRNLKEPQINLICKKHGIDRKLDIEQKIQRIIDEGISFSGVLKEDIYRDGTSLTEKKKFINELIEKNLKITNPIKGIVLEEKITNLIAYFEQTEKDEKVGISLDGYDKLLKEMNSAIPSFKNLVKSTYQFQEEDVLKSSFLLDYNIKPKDVLEIVPEDLLEIFCKDKEIKTRGDVIFNILDSYRDAENLYLENYEHIGFRNIAALKNNNIDVREVDLGIKFEVLTKKIFESLGFTVDEPLRNALNTAKDKVDILLTIGNNEVIIVECKTVKENGYNKFSSVSRQLKSYAKRIESQDYKVVKSILVAPDFSDDFIKDCGLEYDLNLSLITASTLIKVFDGFKQSKLKKFPHNLFMRDVLIQEERVLKAIGK</sequence>
<name>A0ABV9SWJ4_9BACT</name>
<dbReference type="SUPFAM" id="SSF52980">
    <property type="entry name" value="Restriction endonuclease-like"/>
    <property type="match status" value="1"/>
</dbReference>
<dbReference type="RefSeq" id="WP_377061626.1">
    <property type="nucleotide sequence ID" value="NZ_JBHSJJ010000002.1"/>
</dbReference>
<proteinExistence type="predicted"/>